<dbReference type="STRING" id="356882.A0A423WY29"/>
<keyword evidence="4 8" id="KW-0812">Transmembrane</keyword>
<dbReference type="GO" id="GO:0005351">
    <property type="term" value="F:carbohydrate:proton symporter activity"/>
    <property type="evidence" value="ECO:0007669"/>
    <property type="project" value="TreeGrafter"/>
</dbReference>
<evidence type="ECO:0000256" key="2">
    <source>
        <dbReference type="ARBA" id="ARBA00010992"/>
    </source>
</evidence>
<evidence type="ECO:0000256" key="4">
    <source>
        <dbReference type="ARBA" id="ARBA00022692"/>
    </source>
</evidence>
<accession>A0A423WY29</accession>
<feature type="transmembrane region" description="Helical" evidence="8">
    <location>
        <begin position="412"/>
        <end position="434"/>
    </location>
</feature>
<evidence type="ECO:0000256" key="3">
    <source>
        <dbReference type="ARBA" id="ARBA00022448"/>
    </source>
</evidence>
<dbReference type="PANTHER" id="PTHR48022">
    <property type="entry name" value="PLASTIDIC GLUCOSE TRANSPORTER 4"/>
    <property type="match status" value="1"/>
</dbReference>
<dbReference type="InterPro" id="IPR036259">
    <property type="entry name" value="MFS_trans_sf"/>
</dbReference>
<dbReference type="AlphaFoldDB" id="A0A423WY29"/>
<dbReference type="InterPro" id="IPR020846">
    <property type="entry name" value="MFS_dom"/>
</dbReference>
<dbReference type="Pfam" id="PF00083">
    <property type="entry name" value="Sugar_tr"/>
    <property type="match status" value="1"/>
</dbReference>
<feature type="transmembrane region" description="Helical" evidence="8">
    <location>
        <begin position="312"/>
        <end position="332"/>
    </location>
</feature>
<comment type="caution">
    <text evidence="10">The sequence shown here is derived from an EMBL/GenBank/DDBJ whole genome shotgun (WGS) entry which is preliminary data.</text>
</comment>
<dbReference type="PRINTS" id="PR00171">
    <property type="entry name" value="SUGRTRNSPORT"/>
</dbReference>
<feature type="domain" description="Major facilitator superfamily (MFS) profile" evidence="9">
    <location>
        <begin position="27"/>
        <end position="468"/>
    </location>
</feature>
<dbReference type="InterPro" id="IPR050360">
    <property type="entry name" value="MFS_Sugar_Transporters"/>
</dbReference>
<organism evidence="10 11">
    <name type="scientific">Cytospora schulzeri</name>
    <dbReference type="NCBI Taxonomy" id="448051"/>
    <lineage>
        <taxon>Eukaryota</taxon>
        <taxon>Fungi</taxon>
        <taxon>Dikarya</taxon>
        <taxon>Ascomycota</taxon>
        <taxon>Pezizomycotina</taxon>
        <taxon>Sordariomycetes</taxon>
        <taxon>Sordariomycetidae</taxon>
        <taxon>Diaporthales</taxon>
        <taxon>Cytosporaceae</taxon>
        <taxon>Cytospora</taxon>
    </lineage>
</organism>
<evidence type="ECO:0000313" key="10">
    <source>
        <dbReference type="EMBL" id="ROW08386.1"/>
    </source>
</evidence>
<dbReference type="NCBIfam" id="TIGR00879">
    <property type="entry name" value="SP"/>
    <property type="match status" value="1"/>
</dbReference>
<name>A0A423WY29_9PEZI</name>
<feature type="transmembrane region" description="Helical" evidence="8">
    <location>
        <begin position="72"/>
        <end position="92"/>
    </location>
</feature>
<evidence type="ECO:0000313" key="11">
    <source>
        <dbReference type="Proteomes" id="UP000283895"/>
    </source>
</evidence>
<evidence type="ECO:0000256" key="8">
    <source>
        <dbReference type="SAM" id="Phobius"/>
    </source>
</evidence>
<protein>
    <recommendedName>
        <fullName evidence="9">Major facilitator superfamily (MFS) profile domain-containing protein</fullName>
    </recommendedName>
</protein>
<feature type="transmembrane region" description="Helical" evidence="8">
    <location>
        <begin position="162"/>
        <end position="181"/>
    </location>
</feature>
<dbReference type="GO" id="GO:0016020">
    <property type="term" value="C:membrane"/>
    <property type="evidence" value="ECO:0007669"/>
    <property type="project" value="UniProtKB-SubCell"/>
</dbReference>
<feature type="transmembrane region" description="Helical" evidence="8">
    <location>
        <begin position="193"/>
        <end position="215"/>
    </location>
</feature>
<gene>
    <name evidence="10" type="ORF">VMCG_03098</name>
</gene>
<evidence type="ECO:0000256" key="1">
    <source>
        <dbReference type="ARBA" id="ARBA00004141"/>
    </source>
</evidence>
<keyword evidence="6 8" id="KW-0472">Membrane</keyword>
<feature type="transmembrane region" description="Helical" evidence="8">
    <location>
        <begin position="281"/>
        <end position="306"/>
    </location>
</feature>
<keyword evidence="3 7" id="KW-0813">Transport</keyword>
<proteinExistence type="inferred from homology"/>
<feature type="transmembrane region" description="Helical" evidence="8">
    <location>
        <begin position="104"/>
        <end position="123"/>
    </location>
</feature>
<feature type="transmembrane region" description="Helical" evidence="8">
    <location>
        <begin position="446"/>
        <end position="464"/>
    </location>
</feature>
<feature type="transmembrane region" description="Helical" evidence="8">
    <location>
        <begin position="376"/>
        <end position="400"/>
    </location>
</feature>
<dbReference type="InterPro" id="IPR003663">
    <property type="entry name" value="Sugar/inositol_transpt"/>
</dbReference>
<dbReference type="InterPro" id="IPR005828">
    <property type="entry name" value="MFS_sugar_transport-like"/>
</dbReference>
<evidence type="ECO:0000259" key="9">
    <source>
        <dbReference type="PROSITE" id="PS50850"/>
    </source>
</evidence>
<sequence length="516" mass="56047">MASTSSSTAPKGARPLVQNFNLRLLYSCSLVAISQINFGLDQGVFSNTQAMTAFTHKFGEYKASTGKYALEATYLSLLNGLPYVGFAFGLASGNYISRRFGRRICIFTMCMWALIAAIILVTSNTKAQLLVGRVIAYIYIGMSLAVVPVLQSELVPAPVRGLVVGTYQSGLLVGTLIAAVVCRRTSTLQTESSFRIPLGLMFIVPAILSVGIWYMPESPRWLLLKNRPDEALASLRLLRQGRFSDEEIKEELNQSLYTIEGTSEKGSFKELAQGSNLKRTFIVIGVNIFLQITGSTFVSLYGTIFIKSLNTINAFTMTSINSAISICTTILAQFLTDVTGRVPLMFAGATIQTCGLFTMGALGTVSNPSMAVKEGITAMVTVFAVGFQLGWAPLSHVVAAEIPTTRLRDSTYAIGAIFNITIQCAVAFATPYLLNAPYADLGSKVGFIYGSFAFLAMIFTYFCIPECKGKTLEEIDALFLDGVPIRQFRETRPRLTTGDLTKLESARGSQVEVGKM</sequence>
<dbReference type="SUPFAM" id="SSF103473">
    <property type="entry name" value="MFS general substrate transporter"/>
    <property type="match status" value="1"/>
</dbReference>
<comment type="similarity">
    <text evidence="2 7">Belongs to the major facilitator superfamily. Sugar transporter (TC 2.A.1.1) family.</text>
</comment>
<dbReference type="PANTHER" id="PTHR48022:SF77">
    <property type="entry name" value="MAJOR FACILITATOR SUPERFAMILY (MFS) PROFILE DOMAIN-CONTAINING PROTEIN"/>
    <property type="match status" value="1"/>
</dbReference>
<dbReference type="EMBL" id="LKEA01000006">
    <property type="protein sequence ID" value="ROW08386.1"/>
    <property type="molecule type" value="Genomic_DNA"/>
</dbReference>
<dbReference type="Proteomes" id="UP000283895">
    <property type="component" value="Unassembled WGS sequence"/>
</dbReference>
<feature type="transmembrane region" description="Helical" evidence="8">
    <location>
        <begin position="129"/>
        <end position="150"/>
    </location>
</feature>
<evidence type="ECO:0000256" key="6">
    <source>
        <dbReference type="ARBA" id="ARBA00023136"/>
    </source>
</evidence>
<dbReference type="PROSITE" id="PS50850">
    <property type="entry name" value="MFS"/>
    <property type="match status" value="1"/>
</dbReference>
<keyword evidence="5 8" id="KW-1133">Transmembrane helix</keyword>
<evidence type="ECO:0000256" key="5">
    <source>
        <dbReference type="ARBA" id="ARBA00022989"/>
    </source>
</evidence>
<evidence type="ECO:0000256" key="7">
    <source>
        <dbReference type="RuleBase" id="RU003346"/>
    </source>
</evidence>
<keyword evidence="11" id="KW-1185">Reference proteome</keyword>
<dbReference type="FunFam" id="1.20.1250.20:FF:000078">
    <property type="entry name" value="MFS maltose transporter, putative"/>
    <property type="match status" value="1"/>
</dbReference>
<comment type="subcellular location">
    <subcellularLocation>
        <location evidence="1">Membrane</location>
        <topology evidence="1">Multi-pass membrane protein</topology>
    </subcellularLocation>
</comment>
<dbReference type="OrthoDB" id="6612291at2759"/>
<dbReference type="Gene3D" id="1.20.1250.20">
    <property type="entry name" value="MFS general substrate transporter like domains"/>
    <property type="match status" value="1"/>
</dbReference>
<reference evidence="10 11" key="1">
    <citation type="submission" date="2015-09" db="EMBL/GenBank/DDBJ databases">
        <title>Host preference determinants of Valsa canker pathogens revealed by comparative genomics.</title>
        <authorList>
            <person name="Yin Z."/>
            <person name="Huang L."/>
        </authorList>
    </citation>
    <scope>NUCLEOTIDE SEQUENCE [LARGE SCALE GENOMIC DNA]</scope>
    <source>
        <strain evidence="10 11">03-1</strain>
    </source>
</reference>